<comment type="similarity">
    <text evidence="5">Belongs to the mitochondrial carrier (TC 2.A.29) family.</text>
</comment>
<evidence type="ECO:0000313" key="7">
    <source>
        <dbReference type="EMBL" id="MBX15514.1"/>
    </source>
</evidence>
<feature type="repeat" description="Solcar" evidence="4">
    <location>
        <begin position="1"/>
        <end position="54"/>
    </location>
</feature>
<name>A0A2P2LC15_RHIMU</name>
<evidence type="ECO:0000256" key="5">
    <source>
        <dbReference type="RuleBase" id="RU000488"/>
    </source>
</evidence>
<keyword evidence="2 4" id="KW-0812">Transmembrane</keyword>
<evidence type="ECO:0000256" key="4">
    <source>
        <dbReference type="PROSITE-ProRule" id="PRU00282"/>
    </source>
</evidence>
<organism evidence="6">
    <name type="scientific">Rhizophora mucronata</name>
    <name type="common">Asiatic mangrove</name>
    <dbReference type="NCBI Taxonomy" id="61149"/>
    <lineage>
        <taxon>Eukaryota</taxon>
        <taxon>Viridiplantae</taxon>
        <taxon>Streptophyta</taxon>
        <taxon>Embryophyta</taxon>
        <taxon>Tracheophyta</taxon>
        <taxon>Spermatophyta</taxon>
        <taxon>Magnoliopsida</taxon>
        <taxon>eudicotyledons</taxon>
        <taxon>Gunneridae</taxon>
        <taxon>Pentapetalae</taxon>
        <taxon>rosids</taxon>
        <taxon>fabids</taxon>
        <taxon>Malpighiales</taxon>
        <taxon>Rhizophoraceae</taxon>
        <taxon>Rhizophora</taxon>
    </lineage>
</organism>
<dbReference type="AlphaFoldDB" id="A0A2P2LC15"/>
<evidence type="ECO:0000256" key="1">
    <source>
        <dbReference type="ARBA" id="ARBA00004141"/>
    </source>
</evidence>
<evidence type="ECO:0000313" key="6">
    <source>
        <dbReference type="EMBL" id="MBX15513.1"/>
    </source>
</evidence>
<dbReference type="GO" id="GO:0016020">
    <property type="term" value="C:membrane"/>
    <property type="evidence" value="ECO:0007669"/>
    <property type="project" value="UniProtKB-SubCell"/>
</dbReference>
<evidence type="ECO:0000256" key="3">
    <source>
        <dbReference type="ARBA" id="ARBA00023136"/>
    </source>
</evidence>
<proteinExistence type="inferred from homology"/>
<protein>
    <submittedName>
        <fullName evidence="6">Mitochondrial substrate carrier family protein W</fullName>
    </submittedName>
    <submittedName>
        <fullName evidence="7">Nicotinamide adenine dinucleotide transporter 2</fullName>
    </submittedName>
</protein>
<keyword evidence="5" id="KW-0813">Transport</keyword>
<dbReference type="SUPFAM" id="SSF103506">
    <property type="entry name" value="Mitochondrial carrier"/>
    <property type="match status" value="1"/>
</dbReference>
<dbReference type="InterPro" id="IPR023395">
    <property type="entry name" value="MCP_dom_sf"/>
</dbReference>
<dbReference type="PROSITE" id="PS50920">
    <property type="entry name" value="SOLCAR"/>
    <property type="match status" value="1"/>
</dbReference>
<comment type="subcellular location">
    <subcellularLocation>
        <location evidence="1">Membrane</location>
        <topology evidence="1">Multi-pass membrane protein</topology>
    </subcellularLocation>
</comment>
<sequence length="76" mass="8684">MFSSRSGSIIITSLQNIIKNEGFRGLYRGLSPTILALLPNWAVSTTFCISFHKISAQYPQRAYLGVKSYMTWEFKF</sequence>
<dbReference type="InterPro" id="IPR018108">
    <property type="entry name" value="MCP_transmembrane"/>
</dbReference>
<dbReference type="Pfam" id="PF00153">
    <property type="entry name" value="Mito_carr"/>
    <property type="match status" value="1"/>
</dbReference>
<dbReference type="Gene3D" id="1.50.40.10">
    <property type="entry name" value="Mitochondrial carrier domain"/>
    <property type="match status" value="1"/>
</dbReference>
<evidence type="ECO:0000256" key="2">
    <source>
        <dbReference type="ARBA" id="ARBA00022692"/>
    </source>
</evidence>
<accession>A0A2P2LC15</accession>
<reference evidence="6" key="1">
    <citation type="submission" date="2018-02" db="EMBL/GenBank/DDBJ databases">
        <title>Rhizophora mucronata_Transcriptome.</title>
        <authorList>
            <person name="Meera S.P."/>
            <person name="Sreeshan A."/>
            <person name="Augustine A."/>
        </authorList>
    </citation>
    <scope>NUCLEOTIDE SEQUENCE</scope>
    <source>
        <tissue evidence="6">Leaf</tissue>
    </source>
</reference>
<dbReference type="EMBL" id="GGEC01035030">
    <property type="protein sequence ID" value="MBX15514.1"/>
    <property type="molecule type" value="Transcribed_RNA"/>
</dbReference>
<keyword evidence="3 4" id="KW-0472">Membrane</keyword>
<dbReference type="EMBL" id="GGEC01035029">
    <property type="protein sequence ID" value="MBX15513.1"/>
    <property type="molecule type" value="Transcribed_RNA"/>
</dbReference>